<dbReference type="EMBL" id="KZ851919">
    <property type="protein sequence ID" value="RDH19283.1"/>
    <property type="molecule type" value="Genomic_DNA"/>
</dbReference>
<proteinExistence type="predicted"/>
<name>A0A370BUU5_ASPNG</name>
<evidence type="ECO:0000313" key="2">
    <source>
        <dbReference type="Proteomes" id="UP000253845"/>
    </source>
</evidence>
<dbReference type="PANTHER" id="PTHR40641:SF2">
    <property type="entry name" value="INVOLUCRIN REPEAT PROTEIN"/>
    <property type="match status" value="1"/>
</dbReference>
<dbReference type="AlphaFoldDB" id="A0A370BUU5"/>
<organism evidence="1 2">
    <name type="scientific">Aspergillus niger ATCC 13496</name>
    <dbReference type="NCBI Taxonomy" id="1353008"/>
    <lineage>
        <taxon>Eukaryota</taxon>
        <taxon>Fungi</taxon>
        <taxon>Dikarya</taxon>
        <taxon>Ascomycota</taxon>
        <taxon>Pezizomycotina</taxon>
        <taxon>Eurotiomycetes</taxon>
        <taxon>Eurotiomycetidae</taxon>
        <taxon>Eurotiales</taxon>
        <taxon>Aspergillaceae</taxon>
        <taxon>Aspergillus</taxon>
        <taxon>Aspergillus subgen. Circumdati</taxon>
    </lineage>
</organism>
<dbReference type="Proteomes" id="UP000253845">
    <property type="component" value="Unassembled WGS sequence"/>
</dbReference>
<dbReference type="InterPro" id="IPR053268">
    <property type="entry name" value="Woronin_anchor"/>
</dbReference>
<accession>A0A370BUU5</accession>
<evidence type="ECO:0000313" key="1">
    <source>
        <dbReference type="EMBL" id="RDH19283.1"/>
    </source>
</evidence>
<sequence>MLLEHSNHAPCLSLGELNEHIADRFRNAILDGSDVDGLLANPLYRKNTFISVTMTMMWEFIFTRYLFGLDRPICSAIKRLEKELAQTLPREAVHRWRATTLYLLAQDMELKSQKGHDILVISIEIIDALMSMLPEGRPHDFRLGEQLCKLVHSAVDISVKMRTQPADYIMLPPLQPEYDSQGDLTSQIFFNASLMHDQRGVYASDEEAETEHAVVRLVLFPLVVKKGDDKGKGDEEVVVYRAQVVVAEEQSERSAPESEIKAQAPGS</sequence>
<dbReference type="PANTHER" id="PTHR40641">
    <property type="entry name" value="INVOLUCRIN REPEAT PROTEIN (AFU_ORTHOLOGUE AFUA_2G08060)"/>
    <property type="match status" value="1"/>
</dbReference>
<protein>
    <submittedName>
        <fullName evidence="1">Uncharacterized protein</fullName>
    </submittedName>
</protein>
<dbReference type="VEuPathDB" id="FungiDB:M747DRAFT_296481"/>
<reference evidence="1 2" key="1">
    <citation type="submission" date="2018-07" db="EMBL/GenBank/DDBJ databases">
        <title>Section-level genome sequencing of Aspergillus section Nigri to investigate inter- and intra-species variation.</title>
        <authorList>
            <consortium name="DOE Joint Genome Institute"/>
            <person name="Vesth T.C."/>
            <person name="Nybo J.L."/>
            <person name="Theobald S."/>
            <person name="Frisvad J.C."/>
            <person name="Larsen T.O."/>
            <person name="Nielsen K.F."/>
            <person name="Hoof J.B."/>
            <person name="Brandl J."/>
            <person name="Salamov A."/>
            <person name="Riley R."/>
            <person name="Gladden J.M."/>
            <person name="Phatale P."/>
            <person name="Nielsen M.T."/>
            <person name="Lyhne E.K."/>
            <person name="Kogle M.E."/>
            <person name="Strasser K."/>
            <person name="McDonnell E."/>
            <person name="Barry K."/>
            <person name="Clum A."/>
            <person name="Chen C."/>
            <person name="Nolan M."/>
            <person name="Sandor L."/>
            <person name="Kuo A."/>
            <person name="Lipzen A."/>
            <person name="Hainaut M."/>
            <person name="Drula E."/>
            <person name="Tsang A."/>
            <person name="Magnuson J.K."/>
            <person name="Henrissat B."/>
            <person name="Wiebenga A."/>
            <person name="Simmons B.A."/>
            <person name="Makela M.R."/>
            <person name="De vries R.P."/>
            <person name="Grigoriev I.V."/>
            <person name="Mortensen U.H."/>
            <person name="Baker S.E."/>
            <person name="Andersen M.R."/>
        </authorList>
    </citation>
    <scope>NUCLEOTIDE SEQUENCE [LARGE SCALE GENOMIC DNA]</scope>
    <source>
        <strain evidence="1 2">ATCC 13496</strain>
    </source>
</reference>
<gene>
    <name evidence="1" type="ORF">M747DRAFT_296481</name>
</gene>